<accession>A0AAV9KS29</accession>
<name>A0AAV9KS29_9SOLN</name>
<keyword evidence="2" id="KW-1185">Reference proteome</keyword>
<organism evidence="1 2">
    <name type="scientific">Solanum pinnatisectum</name>
    <name type="common">tansyleaf nightshade</name>
    <dbReference type="NCBI Taxonomy" id="50273"/>
    <lineage>
        <taxon>Eukaryota</taxon>
        <taxon>Viridiplantae</taxon>
        <taxon>Streptophyta</taxon>
        <taxon>Embryophyta</taxon>
        <taxon>Tracheophyta</taxon>
        <taxon>Spermatophyta</taxon>
        <taxon>Magnoliopsida</taxon>
        <taxon>eudicotyledons</taxon>
        <taxon>Gunneridae</taxon>
        <taxon>Pentapetalae</taxon>
        <taxon>asterids</taxon>
        <taxon>lamiids</taxon>
        <taxon>Solanales</taxon>
        <taxon>Solanaceae</taxon>
        <taxon>Solanoideae</taxon>
        <taxon>Solaneae</taxon>
        <taxon>Solanum</taxon>
    </lineage>
</organism>
<protein>
    <submittedName>
        <fullName evidence="1">Uncharacterized protein</fullName>
    </submittedName>
</protein>
<proteinExistence type="predicted"/>
<dbReference type="Proteomes" id="UP001311915">
    <property type="component" value="Unassembled WGS sequence"/>
</dbReference>
<gene>
    <name evidence="1" type="ORF">R3W88_014379</name>
</gene>
<reference evidence="1 2" key="1">
    <citation type="submission" date="2023-10" db="EMBL/GenBank/DDBJ databases">
        <title>Genome-Wide Identification Analysis in wild type Solanum Pinnatisectum Reveals Some Genes Defensing Phytophthora Infestans.</title>
        <authorList>
            <person name="Sun C."/>
        </authorList>
    </citation>
    <scope>NUCLEOTIDE SEQUENCE [LARGE SCALE GENOMIC DNA]</scope>
    <source>
        <strain evidence="1">LQN</strain>
        <tissue evidence="1">Leaf</tissue>
    </source>
</reference>
<dbReference type="EMBL" id="JAWPEI010000009">
    <property type="protein sequence ID" value="KAK4716041.1"/>
    <property type="molecule type" value="Genomic_DNA"/>
</dbReference>
<evidence type="ECO:0000313" key="2">
    <source>
        <dbReference type="Proteomes" id="UP001311915"/>
    </source>
</evidence>
<sequence>MATSAVDGGGGISLPLTFLPCPATPMMSAVSSTGGSERGVQSYQAMAQSPNAEISSKLSLFRMLKQSKVQAGIVQNRTLSATNINYDDLSYAVNNSLRSSTGYGSASASSSIGLAINLTWKISNK</sequence>
<dbReference type="AlphaFoldDB" id="A0AAV9KS29"/>
<comment type="caution">
    <text evidence="1">The sequence shown here is derived from an EMBL/GenBank/DDBJ whole genome shotgun (WGS) entry which is preliminary data.</text>
</comment>
<evidence type="ECO:0000313" key="1">
    <source>
        <dbReference type="EMBL" id="KAK4716041.1"/>
    </source>
</evidence>